<evidence type="ECO:0000259" key="4">
    <source>
        <dbReference type="PROSITE" id="PS51444"/>
    </source>
</evidence>
<feature type="compositionally biased region" description="Pro residues" evidence="3">
    <location>
        <begin position="1050"/>
        <end position="1104"/>
    </location>
</feature>
<feature type="compositionally biased region" description="Pro residues" evidence="3">
    <location>
        <begin position="1134"/>
        <end position="1165"/>
    </location>
</feature>
<feature type="compositionally biased region" description="Polar residues" evidence="3">
    <location>
        <begin position="810"/>
        <end position="831"/>
    </location>
</feature>
<name>A0A2I0VPX7_9ASPA</name>
<feature type="compositionally biased region" description="Low complexity" evidence="3">
    <location>
        <begin position="340"/>
        <end position="359"/>
    </location>
</feature>
<feature type="domain" description="FH2" evidence="4">
    <location>
        <begin position="1313"/>
        <end position="1669"/>
    </location>
</feature>
<feature type="compositionally biased region" description="Polar residues" evidence="3">
    <location>
        <begin position="983"/>
        <end position="992"/>
    </location>
</feature>
<feature type="region of interest" description="Disordered" evidence="3">
    <location>
        <begin position="783"/>
        <end position="1316"/>
    </location>
</feature>
<evidence type="ECO:0000313" key="5">
    <source>
        <dbReference type="EMBL" id="PKU65466.1"/>
    </source>
</evidence>
<evidence type="ECO:0000256" key="1">
    <source>
        <dbReference type="ARBA" id="ARBA00006468"/>
    </source>
</evidence>
<dbReference type="Pfam" id="PF02181">
    <property type="entry name" value="FH2"/>
    <property type="match status" value="1"/>
</dbReference>
<feature type="region of interest" description="Disordered" evidence="3">
    <location>
        <begin position="509"/>
        <end position="558"/>
    </location>
</feature>
<evidence type="ECO:0000256" key="2">
    <source>
        <dbReference type="RuleBase" id="RU361260"/>
    </source>
</evidence>
<feature type="compositionally biased region" description="Pro residues" evidence="3">
    <location>
        <begin position="1006"/>
        <end position="1017"/>
    </location>
</feature>
<feature type="compositionally biased region" description="Pro residues" evidence="3">
    <location>
        <begin position="1272"/>
        <end position="1289"/>
    </location>
</feature>
<dbReference type="Gene3D" id="1.20.58.2220">
    <property type="entry name" value="Formin, FH2 domain"/>
    <property type="match status" value="1"/>
</dbReference>
<dbReference type="SMART" id="SM00498">
    <property type="entry name" value="FH2"/>
    <property type="match status" value="1"/>
</dbReference>
<feature type="compositionally biased region" description="Pro residues" evidence="3">
    <location>
        <begin position="602"/>
        <end position="616"/>
    </location>
</feature>
<dbReference type="PROSITE" id="PS51444">
    <property type="entry name" value="FH2"/>
    <property type="match status" value="1"/>
</dbReference>
<feature type="compositionally biased region" description="Low complexity" evidence="3">
    <location>
        <begin position="1105"/>
        <end position="1131"/>
    </location>
</feature>
<feature type="compositionally biased region" description="Pro residues" evidence="3">
    <location>
        <begin position="845"/>
        <end position="866"/>
    </location>
</feature>
<sequence>MFDLIQEVKKNVSLVNEGMISPFVGYLNQEAECLTDANSLGLIDSSVVGDGSSRLETVSTDKLEDCGVNEVFKKVLDKEFIEMGSVFDENVPDSRTSSMTDFRKDAEETLNSDVQGMTSLESHSLRQGLKGTMPIASGEMTESWETPFLLGESALEDENIKKDVSADFPAINLIRCSEPTHSGRSEIDEINSKARDFQIDDVVTQPKELLEVLCENSLVGACREKLQEQLLTIGQDEPNCTVDMPSDSVITVQQGEQQKLIDNHAKHEESQTISSKESANKYSNANVIRLPSPSLMLNSLLPSLRTSRFLQEVESTESPNVATESTVILPLPPSFTKACPSSATSTQSSPHSSSQSLQTHHLNATCTLPLETISSPTLPDAVSENNSPTLLTAQTPSLYLGPLSSTTATPSTPQAQPFHSSSPVKGMAPQVPGLYKPPSPPPLPPWSPHNGREISSLYQHPLPHKVPAYSESLLTAAPVIGITSTTPCPPPPPPPPTPQLSLSTLKFREEHVSISPSPIRNPPPPPPYPPTFHSTALAKSITPPSPPPLNPPSSSLPLFPLASSIPPDSATPFITSPLLSTALINIIPSPPQSSVHVTEPPTLSPAPAPFSPPLSPHPTSFLSEFPTNRIAPASPPSPQPCSAPPIPPPPSPPPPPPSTPHPPPPPPSTPPPSIATPPPTPNPSCSSIYSSSYPDLIHNSSNGLLSSFLLPNGGGICQAPSPPPPPPPTPPFRKKQSALELLASYLPPLPPINVKRAINDLLTIPPTPSPNIVKKGEFPFLTSHPPLSPPLQQEIISEGHGATSPPFQPLVSSNIANLTSVETSTPSSADLLSQGLPASLGGPSTAPPLPHSPPPPLPPPPPPPPQRHASSPFKPITPPVGESLPVNSVPPPEFTAPSSALPPANSPTPPPYPPLPNGMALKLTPTPCKASVAPTVLATPLPPTSPGSATPCPSHGANPPLTSPPPPLLGETYLPFLEGCRRPSNSPQTSSWGFAEDKCQTSHIKSPPPPPPPPAPPNFGVRAPPLIPLPLTGRLTESPLQLSPLNYSVAPPPPPPPTTSRCPPPPPPPPLTTTKAPPPPPPPLATNAAPPPPPPPPIPPPPPTTIGAPRHSLTTSGVSPLLPSLPPTSISGAPLPPPFPTISGAPPPPPPATRGVPPPPPPPPIINEATPSSLIGAPRGTLTSPPVLGAPRGALPPHPLPGGPGRAPPPPPLPGKHGTPPPPPPLPGGSRGASSTLQIIGGHSGAPPPPPPPAARGGETRLPQPPSGGSVPLPPLLPRTPGAPPPPPGSGLRGPPALHSMAEGKGHGLAGSASPAAVKKSSLKPLHWVKVSRAMQGSLWAELQKHVDVYSTPEFDVSELETLFSAAVTKSQGRGKSATKSDKVHLIDLKRANNTEIMLTKIKMPLPDMMNAALTLDDSLLDGDQVENLIKFCPTKEEMELLKNYTGDRGNLGKCEQFFLELMKVPRVEAKLRVFCFKIQFNAQTADIRKSLYAVDASCEEIRNSNKLKEIMKKILYLGNTLNQGTARGAAVGFRLDSLLKLSDMRATNNRMTLMHYLCKVLASRSPHLLDFHEDFISLEAASKIQLKTLAEEQQAVVKGLEKVEMELIASESDGVISETFRKTLKDFTVVAGAEVRSLTALYNAVMVLFFILAKTLLAAPLNKSSPLL</sequence>
<feature type="compositionally biased region" description="Pro residues" evidence="3">
    <location>
        <begin position="519"/>
        <end position="530"/>
    </location>
</feature>
<feature type="compositionally biased region" description="Low complexity" evidence="3">
    <location>
        <begin position="404"/>
        <end position="417"/>
    </location>
</feature>
<reference evidence="5 6" key="1">
    <citation type="journal article" date="2016" name="Sci. Rep.">
        <title>The Dendrobium catenatum Lindl. genome sequence provides insights into polysaccharide synthase, floral development and adaptive evolution.</title>
        <authorList>
            <person name="Zhang G.Q."/>
            <person name="Xu Q."/>
            <person name="Bian C."/>
            <person name="Tsai W.C."/>
            <person name="Yeh C.M."/>
            <person name="Liu K.W."/>
            <person name="Yoshida K."/>
            <person name="Zhang L.S."/>
            <person name="Chang S.B."/>
            <person name="Chen F."/>
            <person name="Shi Y."/>
            <person name="Su Y.Y."/>
            <person name="Zhang Y.Q."/>
            <person name="Chen L.J."/>
            <person name="Yin Y."/>
            <person name="Lin M."/>
            <person name="Huang H."/>
            <person name="Deng H."/>
            <person name="Wang Z.W."/>
            <person name="Zhu S.L."/>
            <person name="Zhao X."/>
            <person name="Deng C."/>
            <person name="Niu S.C."/>
            <person name="Huang J."/>
            <person name="Wang M."/>
            <person name="Liu G.H."/>
            <person name="Yang H.J."/>
            <person name="Xiao X.J."/>
            <person name="Hsiao Y.Y."/>
            <person name="Wu W.L."/>
            <person name="Chen Y.Y."/>
            <person name="Mitsuda N."/>
            <person name="Ohme-Takagi M."/>
            <person name="Luo Y.B."/>
            <person name="Van de Peer Y."/>
            <person name="Liu Z.J."/>
        </authorList>
    </citation>
    <scope>NUCLEOTIDE SEQUENCE [LARGE SCALE GENOMIC DNA]</scope>
    <source>
        <tissue evidence="5">The whole plant</tissue>
    </source>
</reference>
<dbReference type="InterPro" id="IPR051144">
    <property type="entry name" value="Formin_homology_domain"/>
</dbReference>
<feature type="compositionally biased region" description="Pro residues" evidence="3">
    <location>
        <begin position="720"/>
        <end position="731"/>
    </location>
</feature>
<feature type="compositionally biased region" description="Pro residues" evidence="3">
    <location>
        <begin position="633"/>
        <end position="682"/>
    </location>
</feature>
<feature type="compositionally biased region" description="Pro residues" evidence="3">
    <location>
        <begin position="904"/>
        <end position="916"/>
    </location>
</feature>
<reference evidence="5 6" key="2">
    <citation type="journal article" date="2017" name="Nature">
        <title>The Apostasia genome and the evolution of orchids.</title>
        <authorList>
            <person name="Zhang G.Q."/>
            <person name="Liu K.W."/>
            <person name="Li Z."/>
            <person name="Lohaus R."/>
            <person name="Hsiao Y.Y."/>
            <person name="Niu S.C."/>
            <person name="Wang J.Y."/>
            <person name="Lin Y.C."/>
            <person name="Xu Q."/>
            <person name="Chen L.J."/>
            <person name="Yoshida K."/>
            <person name="Fujiwara S."/>
            <person name="Wang Z.W."/>
            <person name="Zhang Y.Q."/>
            <person name="Mitsuda N."/>
            <person name="Wang M."/>
            <person name="Liu G.H."/>
            <person name="Pecoraro L."/>
            <person name="Huang H.X."/>
            <person name="Xiao X.J."/>
            <person name="Lin M."/>
            <person name="Wu X.Y."/>
            <person name="Wu W.L."/>
            <person name="Chen Y.Y."/>
            <person name="Chang S.B."/>
            <person name="Sakamoto S."/>
            <person name="Ohme-Takagi M."/>
            <person name="Yagi M."/>
            <person name="Zeng S.J."/>
            <person name="Shen C.Y."/>
            <person name="Yeh C.M."/>
            <person name="Luo Y.B."/>
            <person name="Tsai W.C."/>
            <person name="Van de Peer Y."/>
            <person name="Liu Z.J."/>
        </authorList>
    </citation>
    <scope>NUCLEOTIDE SEQUENCE [LARGE SCALE GENOMIC DNA]</scope>
    <source>
        <tissue evidence="5">The whole plant</tissue>
    </source>
</reference>
<feature type="region of interest" description="Disordered" evidence="3">
    <location>
        <begin position="588"/>
        <end position="734"/>
    </location>
</feature>
<dbReference type="PANTHER" id="PTHR45733:SF9">
    <property type="entry name" value="FORMIN-LIKE PROTEIN 12"/>
    <property type="match status" value="1"/>
</dbReference>
<evidence type="ECO:0000256" key="3">
    <source>
        <dbReference type="SAM" id="MobiDB-lite"/>
    </source>
</evidence>
<dbReference type="SUPFAM" id="SSF101447">
    <property type="entry name" value="Formin homology 2 domain (FH2 domain)"/>
    <property type="match status" value="1"/>
</dbReference>
<feature type="region of interest" description="Disordered" evidence="3">
    <location>
        <begin position="401"/>
        <end position="452"/>
    </location>
</feature>
<comment type="similarity">
    <text evidence="1">Belongs to the formin-like family. Class-II subfamily.</text>
</comment>
<proteinExistence type="inferred from homology"/>
<gene>
    <name evidence="5" type="primary">FH12</name>
    <name evidence="5" type="ORF">MA16_Dca012188</name>
</gene>
<feature type="compositionally biased region" description="Low complexity" evidence="3">
    <location>
        <begin position="683"/>
        <end position="711"/>
    </location>
</feature>
<protein>
    <recommendedName>
        <fullName evidence="2">Formin-like protein</fullName>
    </recommendedName>
</protein>
<feature type="region of interest" description="Disordered" evidence="3">
    <location>
        <begin position="337"/>
        <end position="359"/>
    </location>
</feature>
<accession>A0A2I0VPX7</accession>
<dbReference type="InterPro" id="IPR042201">
    <property type="entry name" value="FH2_Formin_sf"/>
</dbReference>
<dbReference type="Proteomes" id="UP000233837">
    <property type="component" value="Unassembled WGS sequence"/>
</dbReference>
<feature type="compositionally biased region" description="Pro residues" evidence="3">
    <location>
        <begin position="435"/>
        <end position="447"/>
    </location>
</feature>
<organism evidence="5 6">
    <name type="scientific">Dendrobium catenatum</name>
    <dbReference type="NCBI Taxonomy" id="906689"/>
    <lineage>
        <taxon>Eukaryota</taxon>
        <taxon>Viridiplantae</taxon>
        <taxon>Streptophyta</taxon>
        <taxon>Embryophyta</taxon>
        <taxon>Tracheophyta</taxon>
        <taxon>Spermatophyta</taxon>
        <taxon>Magnoliopsida</taxon>
        <taxon>Liliopsida</taxon>
        <taxon>Asparagales</taxon>
        <taxon>Orchidaceae</taxon>
        <taxon>Epidendroideae</taxon>
        <taxon>Malaxideae</taxon>
        <taxon>Dendrobiinae</taxon>
        <taxon>Dendrobium</taxon>
    </lineage>
</organism>
<evidence type="ECO:0000313" key="6">
    <source>
        <dbReference type="Proteomes" id="UP000233837"/>
    </source>
</evidence>
<feature type="compositionally biased region" description="Pro residues" evidence="3">
    <location>
        <begin position="1194"/>
        <end position="1227"/>
    </location>
</feature>
<dbReference type="EMBL" id="KZ503341">
    <property type="protein sequence ID" value="PKU65466.1"/>
    <property type="molecule type" value="Genomic_DNA"/>
</dbReference>
<dbReference type="STRING" id="906689.A0A2I0VPX7"/>
<dbReference type="PANTHER" id="PTHR45733">
    <property type="entry name" value="FORMIN-J"/>
    <property type="match status" value="1"/>
</dbReference>
<dbReference type="InterPro" id="IPR015425">
    <property type="entry name" value="FH2_Formin"/>
</dbReference>
<keyword evidence="6" id="KW-1185">Reference proteome</keyword>